<dbReference type="OrthoDB" id="824893at2"/>
<comment type="caution">
    <text evidence="1">The sequence shown here is derived from an EMBL/GenBank/DDBJ whole genome shotgun (WGS) entry which is preliminary data.</text>
</comment>
<organism evidence="1 2">
    <name type="scientific">Algoriphagus aquimarinus</name>
    <dbReference type="NCBI Taxonomy" id="237018"/>
    <lineage>
        <taxon>Bacteria</taxon>
        <taxon>Pseudomonadati</taxon>
        <taxon>Bacteroidota</taxon>
        <taxon>Cytophagia</taxon>
        <taxon>Cytophagales</taxon>
        <taxon>Cyclobacteriaceae</taxon>
        <taxon>Algoriphagus</taxon>
    </lineage>
</organism>
<gene>
    <name evidence="1" type="ORF">ESV85_07145</name>
</gene>
<dbReference type="Proteomes" id="UP000321935">
    <property type="component" value="Unassembled WGS sequence"/>
</dbReference>
<name>A0A5C7AZV9_9BACT</name>
<dbReference type="AlphaFoldDB" id="A0A5C7AZV9"/>
<reference evidence="1 2" key="1">
    <citation type="submission" date="2019-08" db="EMBL/GenBank/DDBJ databases">
        <title>Genomes sequence of Algoriphagus aquimarinus ACAM450.</title>
        <authorList>
            <person name="Bowman J.P."/>
        </authorList>
    </citation>
    <scope>NUCLEOTIDE SEQUENCE [LARGE SCALE GENOMIC DNA]</scope>
    <source>
        <strain evidence="1 2">ACAM 450</strain>
    </source>
</reference>
<evidence type="ECO:0000313" key="1">
    <source>
        <dbReference type="EMBL" id="TXE13734.1"/>
    </source>
</evidence>
<dbReference type="RefSeq" id="WP_146916091.1">
    <property type="nucleotide sequence ID" value="NZ_VORW01000002.1"/>
</dbReference>
<dbReference type="EMBL" id="VORW01000002">
    <property type="protein sequence ID" value="TXE13734.1"/>
    <property type="molecule type" value="Genomic_DNA"/>
</dbReference>
<evidence type="ECO:0000313" key="2">
    <source>
        <dbReference type="Proteomes" id="UP000321935"/>
    </source>
</evidence>
<accession>A0A5C7AZV9</accession>
<protein>
    <submittedName>
        <fullName evidence="1">Uncharacterized protein</fullName>
    </submittedName>
</protein>
<sequence>MFLDYLPHPLPENWLISEIDQDNEYLEFLGHNGEFLVSIMKHEYDNPEKPYYLSLSQLKGILGRYDFESLEWPEWFKSSKESVESALTLMEWINDNCSKFIPLTLEVWICMGTEDQKDIIQRYFEDVAVNHDDANQGYLYSRLSLTRTSATYSVAAIERILHFLKTVDLPFHEFKGGLLTNEKFQLIDDLRPSIAECIKSQQYEAIC</sequence>
<proteinExistence type="predicted"/>